<gene>
    <name evidence="10" type="ORF">HDA41_006492</name>
</gene>
<dbReference type="Pfam" id="PF02770">
    <property type="entry name" value="Acyl-CoA_dh_M"/>
    <property type="match status" value="1"/>
</dbReference>
<evidence type="ECO:0000256" key="5">
    <source>
        <dbReference type="ARBA" id="ARBA00023002"/>
    </source>
</evidence>
<dbReference type="Pfam" id="PF02771">
    <property type="entry name" value="Acyl-CoA_dh_N"/>
    <property type="match status" value="1"/>
</dbReference>
<keyword evidence="3 6" id="KW-0285">Flavoprotein</keyword>
<dbReference type="GO" id="GO:0016627">
    <property type="term" value="F:oxidoreductase activity, acting on the CH-CH group of donors"/>
    <property type="evidence" value="ECO:0007669"/>
    <property type="project" value="InterPro"/>
</dbReference>
<evidence type="ECO:0000256" key="2">
    <source>
        <dbReference type="ARBA" id="ARBA00009347"/>
    </source>
</evidence>
<dbReference type="InterPro" id="IPR036250">
    <property type="entry name" value="AcylCo_DH-like_C"/>
</dbReference>
<sequence length="384" mass="40760">MDFSATEREEALRAEVRAVLAEPDVRAELDRVRRSSRREPDVRPLYRMLGRRGLLAVSWPEEFGGRGAAHTEAAAVIEELVHGGVPDMLHVLSVQIVGLFLLQAGSPEQKAAHLPGLAAGERFATVLYTEPQTGSDLASLRTTARPDGDGGHLLTGEKIYGLKSGMSDLALCAARTREGSSKYDGISLFLVDLAAPGVTRGLIDSIADDAFDRVVLDGVRTGAGALLGEEGEGWALLSRCLAIERTGLDYSLKAARWYRAALSGIDDVARTDGALLEEVGRLGAAVDSGRLLAWEVISRLDEGEADPTAAAVAKYYTSETAQEVAVWATTGRGFRYGAGEPGVDEADLLEAAYREAPGLTLSAGTSQIMLELVASSAFDAVMES</sequence>
<dbReference type="SUPFAM" id="SSF47203">
    <property type="entry name" value="Acyl-CoA dehydrogenase C-terminal domain-like"/>
    <property type="match status" value="1"/>
</dbReference>
<evidence type="ECO:0000256" key="1">
    <source>
        <dbReference type="ARBA" id="ARBA00001974"/>
    </source>
</evidence>
<dbReference type="Proteomes" id="UP000590647">
    <property type="component" value="Unassembled WGS sequence"/>
</dbReference>
<dbReference type="Pfam" id="PF00441">
    <property type="entry name" value="Acyl-CoA_dh_1"/>
    <property type="match status" value="1"/>
</dbReference>
<dbReference type="PANTHER" id="PTHR43292:SF4">
    <property type="entry name" value="ACYL-COA DEHYDROGENASE FADE34"/>
    <property type="match status" value="1"/>
</dbReference>
<keyword evidence="4 6" id="KW-0274">FAD</keyword>
<name>A0A7W9HA89_9ACTN</name>
<keyword evidence="11" id="KW-1185">Reference proteome</keyword>
<evidence type="ECO:0000259" key="8">
    <source>
        <dbReference type="Pfam" id="PF02770"/>
    </source>
</evidence>
<organism evidence="10 11">
    <name type="scientific">Streptomyces caelestis</name>
    <dbReference type="NCBI Taxonomy" id="36816"/>
    <lineage>
        <taxon>Bacteria</taxon>
        <taxon>Bacillati</taxon>
        <taxon>Actinomycetota</taxon>
        <taxon>Actinomycetes</taxon>
        <taxon>Kitasatosporales</taxon>
        <taxon>Streptomycetaceae</taxon>
        <taxon>Streptomyces</taxon>
    </lineage>
</organism>
<dbReference type="AlphaFoldDB" id="A0A7W9HA89"/>
<keyword evidence="5 6" id="KW-0560">Oxidoreductase</keyword>
<evidence type="ECO:0000259" key="9">
    <source>
        <dbReference type="Pfam" id="PF02771"/>
    </source>
</evidence>
<dbReference type="InterPro" id="IPR052161">
    <property type="entry name" value="Mycobact_Acyl-CoA_DH"/>
</dbReference>
<proteinExistence type="inferred from homology"/>
<dbReference type="Gene3D" id="1.20.140.10">
    <property type="entry name" value="Butyryl-CoA Dehydrogenase, subunit A, domain 3"/>
    <property type="match status" value="1"/>
</dbReference>
<dbReference type="InterPro" id="IPR009100">
    <property type="entry name" value="AcylCoA_DH/oxidase_NM_dom_sf"/>
</dbReference>
<evidence type="ECO:0000256" key="6">
    <source>
        <dbReference type="RuleBase" id="RU362125"/>
    </source>
</evidence>
<evidence type="ECO:0000313" key="10">
    <source>
        <dbReference type="EMBL" id="MBB5798528.1"/>
    </source>
</evidence>
<dbReference type="InterPro" id="IPR037069">
    <property type="entry name" value="AcylCoA_DH/ox_N_sf"/>
</dbReference>
<dbReference type="RefSeq" id="WP_184990238.1">
    <property type="nucleotide sequence ID" value="NZ_JACHNE010000001.1"/>
</dbReference>
<evidence type="ECO:0000256" key="4">
    <source>
        <dbReference type="ARBA" id="ARBA00022827"/>
    </source>
</evidence>
<dbReference type="GO" id="GO:0005886">
    <property type="term" value="C:plasma membrane"/>
    <property type="evidence" value="ECO:0007669"/>
    <property type="project" value="TreeGrafter"/>
</dbReference>
<dbReference type="EMBL" id="JACHNE010000001">
    <property type="protein sequence ID" value="MBB5798528.1"/>
    <property type="molecule type" value="Genomic_DNA"/>
</dbReference>
<dbReference type="InterPro" id="IPR013786">
    <property type="entry name" value="AcylCoA_DH/ox_N"/>
</dbReference>
<comment type="similarity">
    <text evidence="2 6">Belongs to the acyl-CoA dehydrogenase family.</text>
</comment>
<feature type="domain" description="Acyl-CoA dehydrogenase/oxidase C-terminal" evidence="7">
    <location>
        <begin position="231"/>
        <end position="376"/>
    </location>
</feature>
<dbReference type="SUPFAM" id="SSF56645">
    <property type="entry name" value="Acyl-CoA dehydrogenase NM domain-like"/>
    <property type="match status" value="1"/>
</dbReference>
<dbReference type="PANTHER" id="PTHR43292">
    <property type="entry name" value="ACYL-COA DEHYDROGENASE"/>
    <property type="match status" value="1"/>
</dbReference>
<protein>
    <submittedName>
        <fullName evidence="10">Alkylation response protein AidB-like acyl-CoA dehydrogenase</fullName>
    </submittedName>
</protein>
<feature type="domain" description="Acyl-CoA dehydrogenase/oxidase N-terminal" evidence="9">
    <location>
        <begin position="6"/>
        <end position="121"/>
    </location>
</feature>
<dbReference type="Gene3D" id="1.10.540.10">
    <property type="entry name" value="Acyl-CoA dehydrogenase/oxidase, N-terminal domain"/>
    <property type="match status" value="1"/>
</dbReference>
<accession>A0A7W9HA89</accession>
<dbReference type="Gene3D" id="2.40.110.10">
    <property type="entry name" value="Butyryl-CoA Dehydrogenase, subunit A, domain 2"/>
    <property type="match status" value="1"/>
</dbReference>
<evidence type="ECO:0000256" key="3">
    <source>
        <dbReference type="ARBA" id="ARBA00022630"/>
    </source>
</evidence>
<dbReference type="InterPro" id="IPR009075">
    <property type="entry name" value="AcylCo_DH/oxidase_C"/>
</dbReference>
<dbReference type="GO" id="GO:0050660">
    <property type="term" value="F:flavin adenine dinucleotide binding"/>
    <property type="evidence" value="ECO:0007669"/>
    <property type="project" value="InterPro"/>
</dbReference>
<evidence type="ECO:0000313" key="11">
    <source>
        <dbReference type="Proteomes" id="UP000590647"/>
    </source>
</evidence>
<comment type="caution">
    <text evidence="10">The sequence shown here is derived from an EMBL/GenBank/DDBJ whole genome shotgun (WGS) entry which is preliminary data.</text>
</comment>
<dbReference type="InterPro" id="IPR006091">
    <property type="entry name" value="Acyl-CoA_Oxase/DH_mid-dom"/>
</dbReference>
<comment type="cofactor">
    <cofactor evidence="1 6">
        <name>FAD</name>
        <dbReference type="ChEBI" id="CHEBI:57692"/>
    </cofactor>
</comment>
<evidence type="ECO:0000259" key="7">
    <source>
        <dbReference type="Pfam" id="PF00441"/>
    </source>
</evidence>
<feature type="domain" description="Acyl-CoA oxidase/dehydrogenase middle" evidence="8">
    <location>
        <begin position="127"/>
        <end position="203"/>
    </location>
</feature>
<dbReference type="InterPro" id="IPR046373">
    <property type="entry name" value="Acyl-CoA_Oxase/DH_mid-dom_sf"/>
</dbReference>
<reference evidence="10 11" key="1">
    <citation type="submission" date="2020-08" db="EMBL/GenBank/DDBJ databases">
        <title>Sequencing the genomes of 1000 actinobacteria strains.</title>
        <authorList>
            <person name="Klenk H.-P."/>
        </authorList>
    </citation>
    <scope>NUCLEOTIDE SEQUENCE [LARGE SCALE GENOMIC DNA]</scope>
    <source>
        <strain evidence="10 11">DSM 40084</strain>
    </source>
</reference>